<comment type="catalytic activity">
    <reaction evidence="9">
        <text>alpha-D-glucosaminyl-[heparan sulfate](n) + 3'-phosphoadenylyl sulfate = 6-sulfo-alpha-D-glucosaminyl-[heparan sulfate](n) + adenosine 3',5'-bisphosphate + H(+)</text>
        <dbReference type="Rhea" id="RHEA:56604"/>
        <dbReference type="Rhea" id="RHEA-COMP:9830"/>
        <dbReference type="Rhea" id="RHEA-COMP:14621"/>
        <dbReference type="ChEBI" id="CHEBI:15378"/>
        <dbReference type="ChEBI" id="CHEBI:58339"/>
        <dbReference type="ChEBI" id="CHEBI:58343"/>
        <dbReference type="ChEBI" id="CHEBI:58388"/>
        <dbReference type="ChEBI" id="CHEBI:140604"/>
    </reaction>
</comment>
<comment type="function">
    <text evidence="9">6-O-sulfation enzyme which catalyzes the transfer of sulfate from 3'-phosphoadenosine 5'-phosphosulfate (PAPS) to position 6 of the N-sulfoglucosamine residue (GlcNS) of heparan sulfate.</text>
</comment>
<dbReference type="PANTHER" id="PTHR12812">
    <property type="entry name" value="HEPARAN SULFATE 6-O-SULFOTRANSFERASE 3"/>
    <property type="match status" value="1"/>
</dbReference>
<comment type="caution">
    <text evidence="10">The sequence shown here is derived from an EMBL/GenBank/DDBJ whole genome shotgun (WGS) entry which is preliminary data.</text>
</comment>
<dbReference type="EMBL" id="JAKKPZ010000159">
    <property type="protein sequence ID" value="KAI1700023.1"/>
    <property type="molecule type" value="Genomic_DNA"/>
</dbReference>
<evidence type="ECO:0000256" key="3">
    <source>
        <dbReference type="ARBA" id="ARBA00022679"/>
    </source>
</evidence>
<evidence type="ECO:0000256" key="8">
    <source>
        <dbReference type="ARBA" id="ARBA00023180"/>
    </source>
</evidence>
<organism evidence="10 11">
    <name type="scientific">Ditylenchus destructor</name>
    <dbReference type="NCBI Taxonomy" id="166010"/>
    <lineage>
        <taxon>Eukaryota</taxon>
        <taxon>Metazoa</taxon>
        <taxon>Ecdysozoa</taxon>
        <taxon>Nematoda</taxon>
        <taxon>Chromadorea</taxon>
        <taxon>Rhabditida</taxon>
        <taxon>Tylenchina</taxon>
        <taxon>Tylenchomorpha</taxon>
        <taxon>Sphaerularioidea</taxon>
        <taxon>Anguinidae</taxon>
        <taxon>Anguininae</taxon>
        <taxon>Ditylenchus</taxon>
    </lineage>
</organism>
<dbReference type="AlphaFoldDB" id="A0AAD4QZK2"/>
<evidence type="ECO:0000256" key="1">
    <source>
        <dbReference type="ARBA" id="ARBA00004606"/>
    </source>
</evidence>
<evidence type="ECO:0000256" key="2">
    <source>
        <dbReference type="ARBA" id="ARBA00010109"/>
    </source>
</evidence>
<keyword evidence="6 9" id="KW-1133">Transmembrane helix</keyword>
<dbReference type="GO" id="GO:0016020">
    <property type="term" value="C:membrane"/>
    <property type="evidence" value="ECO:0007669"/>
    <property type="project" value="UniProtKB-SubCell"/>
</dbReference>
<evidence type="ECO:0000256" key="4">
    <source>
        <dbReference type="ARBA" id="ARBA00022692"/>
    </source>
</evidence>
<comment type="subcellular location">
    <subcellularLocation>
        <location evidence="1 9">Membrane</location>
        <topology evidence="1 9">Single-pass type II membrane protein</topology>
    </subcellularLocation>
</comment>
<evidence type="ECO:0000256" key="7">
    <source>
        <dbReference type="ARBA" id="ARBA00023136"/>
    </source>
</evidence>
<keyword evidence="4 9" id="KW-0812">Transmembrane</keyword>
<proteinExistence type="inferred from homology"/>
<dbReference type="PANTHER" id="PTHR12812:SF0">
    <property type="entry name" value="HEPARAN-SULFATE 6-O-SULFOTRANSFERASE"/>
    <property type="match status" value="1"/>
</dbReference>
<keyword evidence="5 9" id="KW-0735">Signal-anchor</keyword>
<name>A0AAD4QZK2_9BILA</name>
<dbReference type="GO" id="GO:0017095">
    <property type="term" value="F:heparan sulfate 6-sulfotransferase activity"/>
    <property type="evidence" value="ECO:0007669"/>
    <property type="project" value="TreeGrafter"/>
</dbReference>
<evidence type="ECO:0000313" key="10">
    <source>
        <dbReference type="EMBL" id="KAI1700023.1"/>
    </source>
</evidence>
<dbReference type="SUPFAM" id="SSF52540">
    <property type="entry name" value="P-loop containing nucleoside triphosphate hydrolases"/>
    <property type="match status" value="1"/>
</dbReference>
<keyword evidence="3 9" id="KW-0808">Transferase</keyword>
<keyword evidence="8" id="KW-0325">Glycoprotein</keyword>
<keyword evidence="7 9" id="KW-0472">Membrane</keyword>
<dbReference type="InterPro" id="IPR010635">
    <property type="entry name" value="Heparan_SO4-6-sulfoTrfase"/>
</dbReference>
<sequence length="485" mass="55834">MADTFLQTIFYTNSYPIFSENVTLAVAHLRCSTAMPLVLHNRASPSVPFSNLLSASPSWKQLWAYACVAFLIITGVIFVANLFLGSSGQQPGRYSSALHLTTRYSLDQMREFAFKNAITNSFRPSLYVRWNLSFNRILEDVENRFDMTNDDVIVFVHIQKTAGTSFERFLVKHLNISQPCDCNMGKKRCDCFRPGSDKDFWLFSRYSTGWACGLHADFTEMLVSGCVEHVMDKKEGKHKKRRYYYTTFLRDPVERFISEYSHVERGATWLNARHVCNGRPPTPEELPMCFNPDAGWEGVDLDEFLSCPFNLAFNRQTRMLADLTLINCYNRSSMDPATRDKIMLESAKSNLRNLAFYGIKERMNESQYLFEKIFDLKFTDSLANWNKSKSQHVVVSPAQLAVIKEKNKLDLELYKFASRLFEKRLRLVKDQNQESASYIFSETSQNFTDFTQNLTSLKPSEARKSNATRRVDALKSILNSQSTVP</sequence>
<dbReference type="FunFam" id="3.40.50.300:FF:000347">
    <property type="entry name" value="Heparan-sulfate 6-O-sulfotransferase"/>
    <property type="match status" value="1"/>
</dbReference>
<evidence type="ECO:0000256" key="6">
    <source>
        <dbReference type="ARBA" id="ARBA00022989"/>
    </source>
</evidence>
<dbReference type="Gene3D" id="3.40.50.300">
    <property type="entry name" value="P-loop containing nucleotide triphosphate hydrolases"/>
    <property type="match status" value="1"/>
</dbReference>
<dbReference type="EC" id="2.8.2.-" evidence="9"/>
<gene>
    <name evidence="10" type="ORF">DdX_16962</name>
</gene>
<keyword evidence="11" id="KW-1185">Reference proteome</keyword>
<evidence type="ECO:0000313" key="11">
    <source>
        <dbReference type="Proteomes" id="UP001201812"/>
    </source>
</evidence>
<dbReference type="InterPro" id="IPR027417">
    <property type="entry name" value="P-loop_NTPase"/>
</dbReference>
<dbReference type="InterPro" id="IPR005331">
    <property type="entry name" value="Sulfotransferase"/>
</dbReference>
<feature type="transmembrane region" description="Helical" evidence="9">
    <location>
        <begin position="62"/>
        <end position="84"/>
    </location>
</feature>
<reference evidence="10" key="1">
    <citation type="submission" date="2022-01" db="EMBL/GenBank/DDBJ databases">
        <title>Genome Sequence Resource for Two Populations of Ditylenchus destructor, the Migratory Endoparasitic Phytonematode.</title>
        <authorList>
            <person name="Zhang H."/>
            <person name="Lin R."/>
            <person name="Xie B."/>
        </authorList>
    </citation>
    <scope>NUCLEOTIDE SEQUENCE</scope>
    <source>
        <strain evidence="10">BazhouSP</strain>
    </source>
</reference>
<comment type="similarity">
    <text evidence="2 9">Belongs to the sulfotransferase 6 family.</text>
</comment>
<dbReference type="Pfam" id="PF03567">
    <property type="entry name" value="Sulfotransfer_2"/>
    <property type="match status" value="1"/>
</dbReference>
<dbReference type="Proteomes" id="UP001201812">
    <property type="component" value="Unassembled WGS sequence"/>
</dbReference>
<evidence type="ECO:0000256" key="9">
    <source>
        <dbReference type="RuleBase" id="RU364122"/>
    </source>
</evidence>
<accession>A0AAD4QZK2</accession>
<protein>
    <recommendedName>
        <fullName evidence="9">Heparan-sulfate 6-O-sulfotransferase</fullName>
        <ecNumber evidence="9">2.8.2.-</ecNumber>
    </recommendedName>
</protein>
<evidence type="ECO:0000256" key="5">
    <source>
        <dbReference type="ARBA" id="ARBA00022968"/>
    </source>
</evidence>